<keyword evidence="7" id="KW-0999">Mitochondrion inner membrane</keyword>
<keyword evidence="11" id="KW-0496">Mitochondrion</keyword>
<keyword evidence="5" id="KW-0479">Metal-binding</keyword>
<dbReference type="GO" id="GO:0005509">
    <property type="term" value="F:calcium ion binding"/>
    <property type="evidence" value="ECO:0007669"/>
    <property type="project" value="InterPro"/>
</dbReference>
<evidence type="ECO:0000256" key="10">
    <source>
        <dbReference type="ARBA" id="ARBA00023065"/>
    </source>
</evidence>
<keyword evidence="12" id="KW-0472">Membrane</keyword>
<dbReference type="InterPro" id="IPR018247">
    <property type="entry name" value="EF_Hand_1_Ca_BS"/>
</dbReference>
<dbReference type="InterPro" id="IPR011992">
    <property type="entry name" value="EF-hand-dom_pair"/>
</dbReference>
<keyword evidence="8" id="KW-0106">Calcium</keyword>
<evidence type="ECO:0000256" key="9">
    <source>
        <dbReference type="ARBA" id="ARBA00022946"/>
    </source>
</evidence>
<keyword evidence="4" id="KW-0109">Calcium transport</keyword>
<evidence type="ECO:0000256" key="8">
    <source>
        <dbReference type="ARBA" id="ARBA00022837"/>
    </source>
</evidence>
<dbReference type="GO" id="GO:0005758">
    <property type="term" value="C:mitochondrial intermembrane space"/>
    <property type="evidence" value="ECO:0007669"/>
    <property type="project" value="UniProtKB-SubCell"/>
</dbReference>
<dbReference type="Gene3D" id="1.10.238.10">
    <property type="entry name" value="EF-hand"/>
    <property type="match status" value="1"/>
</dbReference>
<evidence type="ECO:0000256" key="3">
    <source>
        <dbReference type="ARBA" id="ARBA00022448"/>
    </source>
</evidence>
<keyword evidence="3" id="KW-0813">Transport</keyword>
<dbReference type="InterPro" id="IPR002048">
    <property type="entry name" value="EF_hand_dom"/>
</dbReference>
<dbReference type="EMBL" id="OC916797">
    <property type="protein sequence ID" value="CAD7645286.1"/>
    <property type="molecule type" value="Genomic_DNA"/>
</dbReference>
<evidence type="ECO:0000256" key="7">
    <source>
        <dbReference type="ARBA" id="ARBA00022792"/>
    </source>
</evidence>
<keyword evidence="10" id="KW-0406">Ion transport</keyword>
<dbReference type="EMBL" id="CAJPVJ010001972">
    <property type="protein sequence ID" value="CAG2165592.1"/>
    <property type="molecule type" value="Genomic_DNA"/>
</dbReference>
<evidence type="ECO:0000256" key="1">
    <source>
        <dbReference type="ARBA" id="ARBA00004273"/>
    </source>
</evidence>
<evidence type="ECO:0000259" key="14">
    <source>
        <dbReference type="PROSITE" id="PS50222"/>
    </source>
</evidence>
<organism evidence="15">
    <name type="scientific">Oppiella nova</name>
    <dbReference type="NCBI Taxonomy" id="334625"/>
    <lineage>
        <taxon>Eukaryota</taxon>
        <taxon>Metazoa</taxon>
        <taxon>Ecdysozoa</taxon>
        <taxon>Arthropoda</taxon>
        <taxon>Chelicerata</taxon>
        <taxon>Arachnida</taxon>
        <taxon>Acari</taxon>
        <taxon>Acariformes</taxon>
        <taxon>Sarcoptiformes</taxon>
        <taxon>Oribatida</taxon>
        <taxon>Brachypylina</taxon>
        <taxon>Oppioidea</taxon>
        <taxon>Oppiidae</taxon>
        <taxon>Oppiella</taxon>
    </lineage>
</organism>
<dbReference type="PANTHER" id="PTHR12294">
    <property type="entry name" value="EF HAND DOMAIN FAMILY A1,A2-RELATED"/>
    <property type="match status" value="1"/>
</dbReference>
<dbReference type="CDD" id="cd15900">
    <property type="entry name" value="EFh_MICU"/>
    <property type="match status" value="1"/>
</dbReference>
<evidence type="ECO:0000256" key="6">
    <source>
        <dbReference type="ARBA" id="ARBA00022737"/>
    </source>
</evidence>
<evidence type="ECO:0000313" key="15">
    <source>
        <dbReference type="EMBL" id="CAD7645286.1"/>
    </source>
</evidence>
<evidence type="ECO:0000256" key="4">
    <source>
        <dbReference type="ARBA" id="ARBA00022568"/>
    </source>
</evidence>
<name>A0A7R9LP51_9ACAR</name>
<proteinExistence type="inferred from homology"/>
<gene>
    <name evidence="15" type="ORF">ONB1V03_LOCUS5131</name>
</gene>
<dbReference type="PANTHER" id="PTHR12294:SF1">
    <property type="entry name" value="CALCIUM UPTAKE PROTEIN 1, MITOCHONDRIAL"/>
    <property type="match status" value="1"/>
</dbReference>
<dbReference type="Proteomes" id="UP000728032">
    <property type="component" value="Unassembled WGS sequence"/>
</dbReference>
<comment type="subcellular location">
    <subcellularLocation>
        <location evidence="1">Mitochondrion inner membrane</location>
    </subcellularLocation>
    <subcellularLocation>
        <location evidence="2">Mitochondrion intermembrane space</location>
    </subcellularLocation>
</comment>
<evidence type="ECO:0000313" key="16">
    <source>
        <dbReference type="Proteomes" id="UP000728032"/>
    </source>
</evidence>
<comment type="similarity">
    <text evidence="13">Belongs to the MICU1 family. MICU1 subfamily.</text>
</comment>
<dbReference type="OrthoDB" id="10056860at2759"/>
<evidence type="ECO:0000256" key="11">
    <source>
        <dbReference type="ARBA" id="ARBA00023128"/>
    </source>
</evidence>
<dbReference type="SUPFAM" id="SSF47473">
    <property type="entry name" value="EF-hand"/>
    <property type="match status" value="1"/>
</dbReference>
<keyword evidence="6" id="KW-0677">Repeat</keyword>
<dbReference type="GO" id="GO:0036444">
    <property type="term" value="P:calcium import into the mitochondrion"/>
    <property type="evidence" value="ECO:0007669"/>
    <property type="project" value="TreeGrafter"/>
</dbReference>
<feature type="domain" description="EF-hand" evidence="14">
    <location>
        <begin position="91"/>
        <end position="126"/>
    </location>
</feature>
<protein>
    <recommendedName>
        <fullName evidence="14">EF-hand domain-containing protein</fullName>
    </recommendedName>
</protein>
<keyword evidence="9" id="KW-0809">Transit peptide</keyword>
<evidence type="ECO:0000256" key="12">
    <source>
        <dbReference type="ARBA" id="ARBA00023136"/>
    </source>
</evidence>
<accession>A0A7R9LP51</accession>
<evidence type="ECO:0000256" key="13">
    <source>
        <dbReference type="ARBA" id="ARBA00038333"/>
    </source>
</evidence>
<dbReference type="InterPro" id="IPR039800">
    <property type="entry name" value="MICU1/2/3"/>
</dbReference>
<sequence length="293" mass="33445">MTISTKIVSIIYDSNESQIFMTPDDFLRALTPGVKQPDGLGLDHFRRIDLSKEEDTDPMLSGGSKELAYNLKPESMFYKLNFLFLLTVISVSRRHFEIAFRMFDLNGDGNVEYDEFEKVQNAILSQTSIGKKLGTNRNGYKGVSSALAKYFFGEDLKQKLTIEKFLDFQQQLQTELLTLEFERKKPNPITGKIKESEFAELLIAYAGLTEKRKNKMLKRVKKRFGRDEDGLEEEGITLEDYLSLYNFLQNINDVDMALSIFNIAGASIDQSTLKHVAKTVAHVQLRDHLRTGS</sequence>
<reference evidence="15" key="1">
    <citation type="submission" date="2020-11" db="EMBL/GenBank/DDBJ databases">
        <authorList>
            <person name="Tran Van P."/>
        </authorList>
    </citation>
    <scope>NUCLEOTIDE SEQUENCE</scope>
</reference>
<evidence type="ECO:0000256" key="5">
    <source>
        <dbReference type="ARBA" id="ARBA00022723"/>
    </source>
</evidence>
<dbReference type="AlphaFoldDB" id="A0A7R9LP51"/>
<dbReference type="PROSITE" id="PS50222">
    <property type="entry name" value="EF_HAND_2"/>
    <property type="match status" value="1"/>
</dbReference>
<evidence type="ECO:0000256" key="2">
    <source>
        <dbReference type="ARBA" id="ARBA00004569"/>
    </source>
</evidence>
<dbReference type="GO" id="GO:0051560">
    <property type="term" value="P:mitochondrial calcium ion homeostasis"/>
    <property type="evidence" value="ECO:0007669"/>
    <property type="project" value="TreeGrafter"/>
</dbReference>
<dbReference type="PROSITE" id="PS00018">
    <property type="entry name" value="EF_HAND_1"/>
    <property type="match status" value="1"/>
</dbReference>
<keyword evidence="16" id="KW-1185">Reference proteome</keyword>
<dbReference type="GO" id="GO:1990246">
    <property type="term" value="C:uniplex complex"/>
    <property type="evidence" value="ECO:0007669"/>
    <property type="project" value="TreeGrafter"/>
</dbReference>